<dbReference type="InterPro" id="IPR011047">
    <property type="entry name" value="Quinoprotein_ADH-like_sf"/>
</dbReference>
<proteinExistence type="inferred from homology"/>
<dbReference type="GO" id="GO:0009289">
    <property type="term" value="C:pilus"/>
    <property type="evidence" value="ECO:0007669"/>
    <property type="project" value="UniProtKB-SubCell"/>
</dbReference>
<evidence type="ECO:0000313" key="8">
    <source>
        <dbReference type="EMBL" id="NML27087.1"/>
    </source>
</evidence>
<keyword evidence="5" id="KW-0106">Calcium</keyword>
<dbReference type="GO" id="GO:0046872">
    <property type="term" value="F:metal ion binding"/>
    <property type="evidence" value="ECO:0007669"/>
    <property type="project" value="UniProtKB-KW"/>
</dbReference>
<sequence>MSMFKPLHIAALVLAQGWLGGSALGVQTPLADQPVIVADVPPNVMLALSVEFPTAITRAHQGDVFDTSGRTEYLGYFDPRKCYAYSDPVFVPSGRLTSADKGYGCSGEWSGNFMNWATMQGVDTFRWVLTGGNRVVDEPAAFTGVSASPLGRTVLQRAYASAQGSYLSVNFPDRNLAAEHLSSYTGLGSGYTGQSVIIRNGGMGFGVSFCTPASTCSVMTVSVEVCRDDARGRPLEAFCQAYQDPTGTLTVYKPVGLIQRYKDKMYFGAFGYLQLGYGGVLDGPGGTANEYKDGGVLRSPVQSVASEISETGAFKLDPYGLKDAGKAIDDSGTINYLNKFGSRSRAYKHYDPVSELYAEVIKYLRHKAPTTSYLPPAASDPVVYDGFPVFSRWDDPAVDARYPGKGALSCKRNYVIGIGDTNSNYDFELSGMGAGGSPYPHNHATPSDVDYDMAGKTAKDWTDAVGALEGFSSLSSQVISNGSYLMAGIAYFAHSSDIRPDIPGIQTVSTYWMDVMESGYNHKNQYWLTAKYGGYTKAPDKAKFFEDGKDAWKAVGRKDGNRWPGNSYDLPMNYYTAGDPDSMREGLAGAFQSIAAGAGAGAGAALSNVQVSATSGGANTYQGSYDAAMWSGDVVASRVDKVDLDQPVLTSLWSAAERLGAVGSDSRRIVTLAPRDKAKLDPLPGDLVGAAFRWSSLGAAQQLNLSRGVAAPAGDPADGEAVLNYLRGDRSNETTETVQKRYRQRKSVLGDIVDSRAVYLGKPSATYSDTYNPGYSSFVADNAKRTPLVMVGANDGMLHAFDATDGGSGGNELFALIPYSVFEGPDGSPDISGIQALARKTYAHRYYMNATPEVRDVDLARTGGKLDSFSPGLSADWRSLMVVGQGKGGRSFVAMDVTDIASSATESDIAKRVLWEFTHPDMGFSFGRPLIAKTRRWGWVVIVTGGYNNTRGTHPGRGALFVLNARTGALLTERPLYTSGGTAASPSGLAQVEGYTPSYQDYTLDYVYGGDLDGNLWRFDFTSGDQDSPPVVKLAEFLVGDTRQPVTVAPKIEYSAEDLKRYVFVGTGRLLAPEDLANSQQHTLYAVRDGTKSRAYGGESHQLPLPDGVSFPVRRAVMSPVTDLIGGATLQSDKPMGWYTDLTGNYLPGDGKAPVTERVVLSLQANDGVLNWVGSILNDDPCNASGTARVYAVHYGNGQSVLRTLVDGLATRSRWIEVKDAGLADTTLVRVGSSIRILGTDVKGVSRMYGSAVAEAGNPRVVNWRIIRDE</sequence>
<dbReference type="SUPFAM" id="SSF50998">
    <property type="entry name" value="Quinoprotein alcohol dehydrogenase-like"/>
    <property type="match status" value="1"/>
</dbReference>
<evidence type="ECO:0000259" key="7">
    <source>
        <dbReference type="Pfam" id="PF05567"/>
    </source>
</evidence>
<dbReference type="InterPro" id="IPR008707">
    <property type="entry name" value="B-propeller_PilY1"/>
</dbReference>
<evidence type="ECO:0000256" key="3">
    <source>
        <dbReference type="ARBA" id="ARBA00022558"/>
    </source>
</evidence>
<evidence type="ECO:0000256" key="2">
    <source>
        <dbReference type="ARBA" id="ARBA00008387"/>
    </source>
</evidence>
<keyword evidence="6" id="KW-0281">Fimbrium</keyword>
<gene>
    <name evidence="8" type="ORF">HHL15_15140</name>
</gene>
<organism evidence="8 9">
    <name type="scientific">Zoogloea dura</name>
    <dbReference type="NCBI Taxonomy" id="2728840"/>
    <lineage>
        <taxon>Bacteria</taxon>
        <taxon>Pseudomonadati</taxon>
        <taxon>Pseudomonadota</taxon>
        <taxon>Betaproteobacteria</taxon>
        <taxon>Rhodocyclales</taxon>
        <taxon>Zoogloeaceae</taxon>
        <taxon>Zoogloea</taxon>
    </lineage>
</organism>
<keyword evidence="9" id="KW-1185">Reference proteome</keyword>
<comment type="subcellular location">
    <subcellularLocation>
        <location evidence="1">Fimbrium</location>
    </subcellularLocation>
</comment>
<dbReference type="RefSeq" id="WP_169146626.1">
    <property type="nucleotide sequence ID" value="NZ_JABBGA010000012.1"/>
</dbReference>
<keyword evidence="4" id="KW-0479">Metal-binding</keyword>
<evidence type="ECO:0000256" key="4">
    <source>
        <dbReference type="ARBA" id="ARBA00022723"/>
    </source>
</evidence>
<comment type="similarity">
    <text evidence="2">Belongs to the PilY1 family.</text>
</comment>
<name>A0A848G4D0_9RHOO</name>
<keyword evidence="3" id="KW-1029">Fimbrium biogenesis</keyword>
<evidence type="ECO:0000256" key="6">
    <source>
        <dbReference type="ARBA" id="ARBA00023263"/>
    </source>
</evidence>
<evidence type="ECO:0000313" key="9">
    <source>
        <dbReference type="Proteomes" id="UP000580043"/>
    </source>
</evidence>
<dbReference type="Pfam" id="PF05567">
    <property type="entry name" value="T4P_PilY1"/>
    <property type="match status" value="1"/>
</dbReference>
<comment type="caution">
    <text evidence="8">The sequence shown here is derived from an EMBL/GenBank/DDBJ whole genome shotgun (WGS) entry which is preliminary data.</text>
</comment>
<feature type="domain" description="PilY1 beta-propeller" evidence="7">
    <location>
        <begin position="749"/>
        <end position="1092"/>
    </location>
</feature>
<dbReference type="EMBL" id="JABBGA010000012">
    <property type="protein sequence ID" value="NML27087.1"/>
    <property type="molecule type" value="Genomic_DNA"/>
</dbReference>
<evidence type="ECO:0000256" key="1">
    <source>
        <dbReference type="ARBA" id="ARBA00004561"/>
    </source>
</evidence>
<protein>
    <recommendedName>
        <fullName evidence="7">PilY1 beta-propeller domain-containing protein</fullName>
    </recommendedName>
</protein>
<evidence type="ECO:0000256" key="5">
    <source>
        <dbReference type="ARBA" id="ARBA00022837"/>
    </source>
</evidence>
<reference evidence="8 9" key="1">
    <citation type="submission" date="2020-04" db="EMBL/GenBank/DDBJ databases">
        <title>Zoogloea sp. G-4-1-14 isolated from soil.</title>
        <authorList>
            <person name="Dahal R.H."/>
        </authorList>
    </citation>
    <scope>NUCLEOTIDE SEQUENCE [LARGE SCALE GENOMIC DNA]</scope>
    <source>
        <strain evidence="8 9">G-4-1-14</strain>
    </source>
</reference>
<accession>A0A848G4D0</accession>
<dbReference type="Proteomes" id="UP000580043">
    <property type="component" value="Unassembled WGS sequence"/>
</dbReference>
<dbReference type="AlphaFoldDB" id="A0A848G4D0"/>